<comment type="caution">
    <text evidence="1">The sequence shown here is derived from an EMBL/GenBank/DDBJ whole genome shotgun (WGS) entry which is preliminary data.</text>
</comment>
<dbReference type="Proteomes" id="UP000798662">
    <property type="component" value="Chromosome 3"/>
</dbReference>
<proteinExistence type="predicted"/>
<accession>A0ACC3CI79</accession>
<gene>
    <name evidence="1" type="ORF">I4F81_012337</name>
</gene>
<evidence type="ECO:0000313" key="2">
    <source>
        <dbReference type="Proteomes" id="UP000798662"/>
    </source>
</evidence>
<protein>
    <submittedName>
        <fullName evidence="1">Uncharacterized protein</fullName>
    </submittedName>
</protein>
<evidence type="ECO:0000313" key="1">
    <source>
        <dbReference type="EMBL" id="KAK1869872.1"/>
    </source>
</evidence>
<keyword evidence="2" id="KW-1185">Reference proteome</keyword>
<organism evidence="1 2">
    <name type="scientific">Pyropia yezoensis</name>
    <name type="common">Susabi-nori</name>
    <name type="synonym">Porphyra yezoensis</name>
    <dbReference type="NCBI Taxonomy" id="2788"/>
    <lineage>
        <taxon>Eukaryota</taxon>
        <taxon>Rhodophyta</taxon>
        <taxon>Bangiophyceae</taxon>
        <taxon>Bangiales</taxon>
        <taxon>Bangiaceae</taxon>
        <taxon>Pyropia</taxon>
    </lineage>
</organism>
<dbReference type="EMBL" id="CM020620">
    <property type="protein sequence ID" value="KAK1869872.1"/>
    <property type="molecule type" value="Genomic_DNA"/>
</dbReference>
<reference evidence="1" key="1">
    <citation type="submission" date="2019-11" db="EMBL/GenBank/DDBJ databases">
        <title>Nori genome reveals adaptations in red seaweeds to the harsh intertidal environment.</title>
        <authorList>
            <person name="Wang D."/>
            <person name="Mao Y."/>
        </authorList>
    </citation>
    <scope>NUCLEOTIDE SEQUENCE</scope>
    <source>
        <tissue evidence="1">Gametophyte</tissue>
    </source>
</reference>
<name>A0ACC3CI79_PYRYE</name>
<sequence>MMPRAASVAPVVMAVQLFSDAALVSWSGAHNMYPVRARFPNVISGVSQWVTVGYLPHLKPRHAHTRIEDDKLRVTRNQLQQRCLAVLLDRFITASRDGEKVTLKEHGIWTVFPRICLYVADLPEERHVLGLMLGRCYRMCSHCMAVKEDLGAAQVDECSRSVAQTLAVQLEAALLFDQHTGTGRIKQIGAMHSATPFVPILGAVHGLGTGTMALYKIISFDSLHVVKLGMLKDLGAKIPQLLAVLCEGGQARYGSVANSLIAVNERVLFLGRLCKASKYPPGCLVPPGFSQTTLTGNDWRYAVAYWPSMVAGLFARRHDASVAPFDSARRQSPYGTPPKRRKKTAKKRARSVSPAGADSLAAYLAGASDCSGDEVDCEQHEPVLFNAAGAMYEKAFPGMPVSDAVLEVVCRAAALTGRICGDNISPGGTMTGKEAKDLADEARTFVTKYVAALLGTMNTSKFHRLANHLFASLVDHGNLTDGDTSVNEGLHKKCKRMYARTNKKVDDYTLQMLRACETLSHVLDEAAKEQVEADRQEKLARGEGSVPKMATEAEIDAPPMEWTGGALHLPPNGDEDSSADEADTRRPPVKRQRLYGRRARVRDLTGSSKHGVSSELGAVLGVADEEELVVRHSMAFTPTLEWGGLLAKQRAHCTESNHGMSWYDFIRYRDPSAPKKVCFGRVLYAIYGIGDQATRVLVVQQLEEATADGACVRTRFGFTRLRWKMAGSAAVPSLAVVDVNDVLRLEQVEPDFVPLTERYGMFARPDTPTSTDEWRRRRFFVNPFHSWTSNSIADM</sequence>